<dbReference type="PROSITE" id="PS50192">
    <property type="entry name" value="T_SNARE"/>
    <property type="match status" value="1"/>
</dbReference>
<dbReference type="GO" id="GO:0006906">
    <property type="term" value="P:vesicle fusion"/>
    <property type="evidence" value="ECO:0007669"/>
    <property type="project" value="TreeGrafter"/>
</dbReference>
<dbReference type="GO" id="GO:0000149">
    <property type="term" value="F:SNARE binding"/>
    <property type="evidence" value="ECO:0007669"/>
    <property type="project" value="TreeGrafter"/>
</dbReference>
<gene>
    <name evidence="5" type="ORF">EVG20_g11135</name>
</gene>
<dbReference type="Pfam" id="PF14523">
    <property type="entry name" value="Syntaxin_2"/>
    <property type="match status" value="1"/>
</dbReference>
<feature type="region of interest" description="Disordered" evidence="2">
    <location>
        <begin position="1"/>
        <end position="24"/>
    </location>
</feature>
<dbReference type="PANTHER" id="PTHR19957">
    <property type="entry name" value="SYNTAXIN"/>
    <property type="match status" value="1"/>
</dbReference>
<accession>A0A4Y9XM60</accession>
<dbReference type="GO" id="GO:0048278">
    <property type="term" value="P:vesicle docking"/>
    <property type="evidence" value="ECO:0007669"/>
    <property type="project" value="TreeGrafter"/>
</dbReference>
<dbReference type="OrthoDB" id="364348at2759"/>
<proteinExistence type="inferred from homology"/>
<reference evidence="5 6" key="1">
    <citation type="submission" date="2019-02" db="EMBL/GenBank/DDBJ databases">
        <title>Genome sequencing of the rare red list fungi Dentipellis fragilis.</title>
        <authorList>
            <person name="Buettner E."/>
            <person name="Kellner H."/>
        </authorList>
    </citation>
    <scope>NUCLEOTIDE SEQUENCE [LARGE SCALE GENOMIC DNA]</scope>
    <source>
        <strain evidence="5 6">DSM 105465</strain>
    </source>
</reference>
<dbReference type="GO" id="GO:0031201">
    <property type="term" value="C:SNARE complex"/>
    <property type="evidence" value="ECO:0007669"/>
    <property type="project" value="TreeGrafter"/>
</dbReference>
<dbReference type="SMART" id="SM00397">
    <property type="entry name" value="t_SNARE"/>
    <property type="match status" value="1"/>
</dbReference>
<dbReference type="Gene3D" id="1.20.58.70">
    <property type="match status" value="1"/>
</dbReference>
<feature type="transmembrane region" description="Helical" evidence="3">
    <location>
        <begin position="390"/>
        <end position="411"/>
    </location>
</feature>
<sequence>MSFQDIETGLAQRPHSPTRAAPQSQEDAAFMNVQSSLSLQVFKINANVQGMLKLVDQLGTPRDSASLRKSLHDLGETTRAMAKRGSEDLKKLAALQATLPSRKTPLQKTSHDFQLSLVAFQRAQQVSAERQRTVVASSKLAVEEEEHRQEDQTGTSPEQLQVQAMHPQLSPQELAYQESLITERETEIREIETGIHELSAIFRDLGTLVNEQGGMIDNIESNISSIAVDTSGAAEELTTAAEYQRKAGRRAACLMMILVIVVAIVLVALPSSISPPPSSRALLACPCIHPPCDTAAPGFFRDMLLDLRESVRADAEGSADPVPSPSPGPLRTRITMKLPDKAAFTVLIWDHMISFADEIQYVWKGNKGPRMCAVLGDVQRVLTPGLGWKLYTYFSCFIINIYGMPSSFMALQPKRGVKQRASLFFRFMDSTFVSCLWDALRFHVSYSHSCNRFVRYEGALTMIGIAVVALMMFLRIRALYHRQVWVQAFVFSIFLAFIGVNAWLLSFGEGVPHVPGNVRSCSMIFDHRAGSMAAASAWLPLLYDTVVLCLTLFRTIVPVWHRTSGQILRVILREGMMYYSVIFSVTLVLTIMILHAEPSVQNITAQLELLLTVTMMSRITIHLKRFAHYNSLGYAVTEPTLHHRPSSPGT</sequence>
<dbReference type="Pfam" id="PF05739">
    <property type="entry name" value="SNARE"/>
    <property type="match status" value="1"/>
</dbReference>
<dbReference type="InterPro" id="IPR045340">
    <property type="entry name" value="DUF6533"/>
</dbReference>
<dbReference type="AlphaFoldDB" id="A0A4Y9XM60"/>
<dbReference type="PANTHER" id="PTHR19957:SF38">
    <property type="entry name" value="LD27581P"/>
    <property type="match status" value="1"/>
</dbReference>
<keyword evidence="6" id="KW-1185">Reference proteome</keyword>
<keyword evidence="3" id="KW-0472">Membrane</keyword>
<feature type="transmembrane region" description="Helical" evidence="3">
    <location>
        <begin position="577"/>
        <end position="596"/>
    </location>
</feature>
<name>A0A4Y9XM60_9AGAM</name>
<dbReference type="Gene3D" id="1.20.5.110">
    <property type="match status" value="1"/>
</dbReference>
<evidence type="ECO:0000256" key="3">
    <source>
        <dbReference type="SAM" id="Phobius"/>
    </source>
</evidence>
<feature type="transmembrane region" description="Helical" evidence="3">
    <location>
        <begin position="537"/>
        <end position="557"/>
    </location>
</feature>
<feature type="compositionally biased region" description="Basic and acidic residues" evidence="2">
    <location>
        <begin position="141"/>
        <end position="151"/>
    </location>
</feature>
<dbReference type="PROSITE" id="PS00914">
    <property type="entry name" value="SYNTAXIN"/>
    <property type="match status" value="1"/>
</dbReference>
<dbReference type="Proteomes" id="UP000298327">
    <property type="component" value="Unassembled WGS sequence"/>
</dbReference>
<feature type="non-terminal residue" evidence="5">
    <location>
        <position position="650"/>
    </location>
</feature>
<dbReference type="GO" id="GO:0006896">
    <property type="term" value="P:Golgi to vacuole transport"/>
    <property type="evidence" value="ECO:0007669"/>
    <property type="project" value="TreeGrafter"/>
</dbReference>
<evidence type="ECO:0000256" key="2">
    <source>
        <dbReference type="SAM" id="MobiDB-lite"/>
    </source>
</evidence>
<keyword evidence="3" id="KW-1133">Transmembrane helix</keyword>
<keyword evidence="3" id="KW-0812">Transmembrane</keyword>
<dbReference type="GO" id="GO:0012505">
    <property type="term" value="C:endomembrane system"/>
    <property type="evidence" value="ECO:0007669"/>
    <property type="project" value="TreeGrafter"/>
</dbReference>
<evidence type="ECO:0000256" key="1">
    <source>
        <dbReference type="ARBA" id="ARBA00009063"/>
    </source>
</evidence>
<feature type="transmembrane region" description="Helical" evidence="3">
    <location>
        <begin position="456"/>
        <end position="474"/>
    </location>
</feature>
<feature type="region of interest" description="Disordered" evidence="2">
    <location>
        <begin position="140"/>
        <end position="160"/>
    </location>
</feature>
<organism evidence="5 6">
    <name type="scientific">Dentipellis fragilis</name>
    <dbReference type="NCBI Taxonomy" id="205917"/>
    <lineage>
        <taxon>Eukaryota</taxon>
        <taxon>Fungi</taxon>
        <taxon>Dikarya</taxon>
        <taxon>Basidiomycota</taxon>
        <taxon>Agaricomycotina</taxon>
        <taxon>Agaricomycetes</taxon>
        <taxon>Russulales</taxon>
        <taxon>Hericiaceae</taxon>
        <taxon>Dentipellis</taxon>
    </lineage>
</organism>
<dbReference type="STRING" id="205917.A0A4Y9XM60"/>
<feature type="transmembrane region" description="Helical" evidence="3">
    <location>
        <begin position="423"/>
        <end position="444"/>
    </location>
</feature>
<protein>
    <recommendedName>
        <fullName evidence="4">t-SNARE coiled-coil homology domain-containing protein</fullName>
    </recommendedName>
</protein>
<evidence type="ECO:0000313" key="6">
    <source>
        <dbReference type="Proteomes" id="UP000298327"/>
    </source>
</evidence>
<feature type="transmembrane region" description="Helical" evidence="3">
    <location>
        <begin position="486"/>
        <end position="505"/>
    </location>
</feature>
<dbReference type="InterPro" id="IPR006012">
    <property type="entry name" value="Syntaxin/epimorphin_CS"/>
</dbReference>
<dbReference type="InterPro" id="IPR000727">
    <property type="entry name" value="T_SNARE_dom"/>
</dbReference>
<dbReference type="CDD" id="cd15840">
    <property type="entry name" value="SNARE_Qa"/>
    <property type="match status" value="1"/>
</dbReference>
<dbReference type="SUPFAM" id="SSF47661">
    <property type="entry name" value="t-snare proteins"/>
    <property type="match status" value="1"/>
</dbReference>
<dbReference type="Pfam" id="PF20151">
    <property type="entry name" value="DUF6533"/>
    <property type="match status" value="1"/>
</dbReference>
<dbReference type="InterPro" id="IPR045242">
    <property type="entry name" value="Syntaxin"/>
</dbReference>
<evidence type="ECO:0000259" key="4">
    <source>
        <dbReference type="PROSITE" id="PS50192"/>
    </source>
</evidence>
<feature type="transmembrane region" description="Helical" evidence="3">
    <location>
        <begin position="251"/>
        <end position="273"/>
    </location>
</feature>
<dbReference type="GO" id="GO:0006886">
    <property type="term" value="P:intracellular protein transport"/>
    <property type="evidence" value="ECO:0007669"/>
    <property type="project" value="InterPro"/>
</dbReference>
<dbReference type="EMBL" id="SEOQ01001593">
    <property type="protein sequence ID" value="TFY51160.1"/>
    <property type="molecule type" value="Genomic_DNA"/>
</dbReference>
<comment type="caution">
    <text evidence="5">The sequence shown here is derived from an EMBL/GenBank/DDBJ whole genome shotgun (WGS) entry which is preliminary data.</text>
</comment>
<evidence type="ECO:0000313" key="5">
    <source>
        <dbReference type="EMBL" id="TFY51160.1"/>
    </source>
</evidence>
<feature type="domain" description="T-SNARE coiled-coil homology" evidence="4">
    <location>
        <begin position="178"/>
        <end position="240"/>
    </location>
</feature>
<comment type="similarity">
    <text evidence="1">Belongs to the syntaxin family.</text>
</comment>
<dbReference type="InterPro" id="IPR010989">
    <property type="entry name" value="SNARE"/>
</dbReference>
<dbReference type="InterPro" id="IPR006011">
    <property type="entry name" value="Syntaxin_N"/>
</dbReference>
<dbReference type="FunFam" id="1.20.5.110:FF:000059">
    <property type="entry name" value="Related to syntaxin 12"/>
    <property type="match status" value="1"/>
</dbReference>
<dbReference type="GO" id="GO:0005484">
    <property type="term" value="F:SNAP receptor activity"/>
    <property type="evidence" value="ECO:0007669"/>
    <property type="project" value="InterPro"/>
</dbReference>